<dbReference type="GO" id="GO:0005789">
    <property type="term" value="C:endoplasmic reticulum membrane"/>
    <property type="evidence" value="ECO:0007669"/>
    <property type="project" value="TreeGrafter"/>
</dbReference>
<feature type="domain" description="Glycosyltransferase 2-like" evidence="1">
    <location>
        <begin position="69"/>
        <end position="176"/>
    </location>
</feature>
<dbReference type="Pfam" id="PF00535">
    <property type="entry name" value="Glycos_transf_2"/>
    <property type="match status" value="1"/>
</dbReference>
<dbReference type="OrthoDB" id="3784at2759"/>
<feature type="non-terminal residue" evidence="2">
    <location>
        <position position="1"/>
    </location>
</feature>
<dbReference type="AlphaFoldDB" id="A0A8K0KF07"/>
<evidence type="ECO:0000259" key="1">
    <source>
        <dbReference type="Pfam" id="PF00535"/>
    </source>
</evidence>
<dbReference type="PANTHER" id="PTHR10859:SF91">
    <property type="entry name" value="DOLICHYL-PHOSPHATE BETA-GLUCOSYLTRANSFERASE"/>
    <property type="match status" value="1"/>
</dbReference>
<keyword evidence="3" id="KW-1185">Reference proteome</keyword>
<reference evidence="2" key="1">
    <citation type="submission" date="2013-04" db="EMBL/GenBank/DDBJ databases">
        <authorList>
            <person name="Qu J."/>
            <person name="Murali S.C."/>
            <person name="Bandaranaike D."/>
            <person name="Bellair M."/>
            <person name="Blankenburg K."/>
            <person name="Chao H."/>
            <person name="Dinh H."/>
            <person name="Doddapaneni H."/>
            <person name="Downs B."/>
            <person name="Dugan-Rocha S."/>
            <person name="Elkadiri S."/>
            <person name="Gnanaolivu R.D."/>
            <person name="Hernandez B."/>
            <person name="Javaid M."/>
            <person name="Jayaseelan J.C."/>
            <person name="Lee S."/>
            <person name="Li M."/>
            <person name="Ming W."/>
            <person name="Munidasa M."/>
            <person name="Muniz J."/>
            <person name="Nguyen L."/>
            <person name="Ongeri F."/>
            <person name="Osuji N."/>
            <person name="Pu L.-L."/>
            <person name="Puazo M."/>
            <person name="Qu C."/>
            <person name="Quiroz J."/>
            <person name="Raj R."/>
            <person name="Weissenberger G."/>
            <person name="Xin Y."/>
            <person name="Zou X."/>
            <person name="Han Y."/>
            <person name="Richards S."/>
            <person name="Worley K."/>
            <person name="Muzny D."/>
            <person name="Gibbs R."/>
        </authorList>
    </citation>
    <scope>NUCLEOTIDE SEQUENCE</scope>
    <source>
        <strain evidence="2">Sampled in the wild</strain>
    </source>
</reference>
<evidence type="ECO:0000313" key="2">
    <source>
        <dbReference type="EMBL" id="KAG8233941.1"/>
    </source>
</evidence>
<name>A0A8K0KF07_LADFU</name>
<dbReference type="GO" id="GO:0006487">
    <property type="term" value="P:protein N-linked glycosylation"/>
    <property type="evidence" value="ECO:0007669"/>
    <property type="project" value="TreeGrafter"/>
</dbReference>
<proteinExistence type="predicted"/>
<dbReference type="SUPFAM" id="SSF53448">
    <property type="entry name" value="Nucleotide-diphospho-sugar transferases"/>
    <property type="match status" value="1"/>
</dbReference>
<organism evidence="2 3">
    <name type="scientific">Ladona fulva</name>
    <name type="common">Scarce chaser dragonfly</name>
    <name type="synonym">Libellula fulva</name>
    <dbReference type="NCBI Taxonomy" id="123851"/>
    <lineage>
        <taxon>Eukaryota</taxon>
        <taxon>Metazoa</taxon>
        <taxon>Ecdysozoa</taxon>
        <taxon>Arthropoda</taxon>
        <taxon>Hexapoda</taxon>
        <taxon>Insecta</taxon>
        <taxon>Pterygota</taxon>
        <taxon>Palaeoptera</taxon>
        <taxon>Odonata</taxon>
        <taxon>Epiprocta</taxon>
        <taxon>Anisoptera</taxon>
        <taxon>Libelluloidea</taxon>
        <taxon>Libellulidae</taxon>
        <taxon>Ladona</taxon>
    </lineage>
</organism>
<reference evidence="2" key="2">
    <citation type="submission" date="2017-10" db="EMBL/GenBank/DDBJ databases">
        <title>Ladona fulva Genome sequencing and assembly.</title>
        <authorList>
            <person name="Murali S."/>
            <person name="Richards S."/>
            <person name="Bandaranaike D."/>
            <person name="Bellair M."/>
            <person name="Blankenburg K."/>
            <person name="Chao H."/>
            <person name="Dinh H."/>
            <person name="Doddapaneni H."/>
            <person name="Dugan-Rocha S."/>
            <person name="Elkadiri S."/>
            <person name="Gnanaolivu R."/>
            <person name="Hernandez B."/>
            <person name="Skinner E."/>
            <person name="Javaid M."/>
            <person name="Lee S."/>
            <person name="Li M."/>
            <person name="Ming W."/>
            <person name="Munidasa M."/>
            <person name="Muniz J."/>
            <person name="Nguyen L."/>
            <person name="Hughes D."/>
            <person name="Osuji N."/>
            <person name="Pu L.-L."/>
            <person name="Puazo M."/>
            <person name="Qu C."/>
            <person name="Quiroz J."/>
            <person name="Raj R."/>
            <person name="Weissenberger G."/>
            <person name="Xin Y."/>
            <person name="Zou X."/>
            <person name="Han Y."/>
            <person name="Worley K."/>
            <person name="Muzny D."/>
            <person name="Gibbs R."/>
        </authorList>
    </citation>
    <scope>NUCLEOTIDE SEQUENCE</scope>
    <source>
        <strain evidence="2">Sampled in the wild</strain>
    </source>
</reference>
<dbReference type="InterPro" id="IPR029044">
    <property type="entry name" value="Nucleotide-diphossugar_trans"/>
</dbReference>
<dbReference type="InterPro" id="IPR001173">
    <property type="entry name" value="Glyco_trans_2-like"/>
</dbReference>
<dbReference type="Proteomes" id="UP000792457">
    <property type="component" value="Unassembled WGS sequence"/>
</dbReference>
<sequence>MDFDLTTLLLCATALLLFLIAIFCAILCMVTTPYPVVIRMEEEKFFRDPVSKEKNKFPSLDEPWSVHLSVIIPAYNEEKRLPPMLKECLSFLSSRQPNFCYELIVVSDGSSDGTVEVALSSGNPHIRTLDLKQNRGKGGAVRLGVESSRGAVILFADADGATLFSDLTKLEASLQELVKGKYLWFCI</sequence>
<comment type="caution">
    <text evidence="2">The sequence shown here is derived from an EMBL/GenBank/DDBJ whole genome shotgun (WGS) entry which is preliminary data.</text>
</comment>
<gene>
    <name evidence="2" type="ORF">J437_LFUL005147</name>
</gene>
<evidence type="ECO:0000313" key="3">
    <source>
        <dbReference type="Proteomes" id="UP000792457"/>
    </source>
</evidence>
<dbReference type="PANTHER" id="PTHR10859">
    <property type="entry name" value="GLYCOSYL TRANSFERASE"/>
    <property type="match status" value="1"/>
</dbReference>
<accession>A0A8K0KF07</accession>
<dbReference type="EMBL" id="KZ308753">
    <property type="protein sequence ID" value="KAG8233941.1"/>
    <property type="molecule type" value="Genomic_DNA"/>
</dbReference>
<protein>
    <recommendedName>
        <fullName evidence="1">Glycosyltransferase 2-like domain-containing protein</fullName>
    </recommendedName>
</protein>
<dbReference type="Gene3D" id="3.90.550.10">
    <property type="entry name" value="Spore Coat Polysaccharide Biosynthesis Protein SpsA, Chain A"/>
    <property type="match status" value="1"/>
</dbReference>